<dbReference type="Pfam" id="PF01756">
    <property type="entry name" value="ACOX"/>
    <property type="match status" value="1"/>
</dbReference>
<dbReference type="InterPro" id="IPR006091">
    <property type="entry name" value="Acyl-CoA_Oxase/DH_mid-dom"/>
</dbReference>
<dbReference type="GO" id="GO:0016402">
    <property type="term" value="F:pristanoyl-CoA oxidase activity"/>
    <property type="evidence" value="ECO:0007669"/>
    <property type="project" value="TreeGrafter"/>
</dbReference>
<evidence type="ECO:0000256" key="13">
    <source>
        <dbReference type="PIRSR" id="PIRSR000168-2"/>
    </source>
</evidence>
<evidence type="ECO:0000313" key="17">
    <source>
        <dbReference type="EMBL" id="KDR18054.1"/>
    </source>
</evidence>
<organism evidence="17 18">
    <name type="scientific">Zootermopsis nevadensis</name>
    <name type="common">Dampwood termite</name>
    <dbReference type="NCBI Taxonomy" id="136037"/>
    <lineage>
        <taxon>Eukaryota</taxon>
        <taxon>Metazoa</taxon>
        <taxon>Ecdysozoa</taxon>
        <taxon>Arthropoda</taxon>
        <taxon>Hexapoda</taxon>
        <taxon>Insecta</taxon>
        <taxon>Pterygota</taxon>
        <taxon>Neoptera</taxon>
        <taxon>Polyneoptera</taxon>
        <taxon>Dictyoptera</taxon>
        <taxon>Blattodea</taxon>
        <taxon>Blattoidea</taxon>
        <taxon>Termitoidae</taxon>
        <taxon>Termopsidae</taxon>
        <taxon>Zootermopsis</taxon>
    </lineage>
</organism>
<dbReference type="GO" id="GO:0071949">
    <property type="term" value="F:FAD binding"/>
    <property type="evidence" value="ECO:0007669"/>
    <property type="project" value="InterPro"/>
</dbReference>
<reference evidence="17 18" key="1">
    <citation type="journal article" date="2014" name="Nat. Commun.">
        <title>Molecular traces of alternative social organization in a termite genome.</title>
        <authorList>
            <person name="Terrapon N."/>
            <person name="Li C."/>
            <person name="Robertson H.M."/>
            <person name="Ji L."/>
            <person name="Meng X."/>
            <person name="Booth W."/>
            <person name="Chen Z."/>
            <person name="Childers C.P."/>
            <person name="Glastad K.M."/>
            <person name="Gokhale K."/>
            <person name="Gowin J."/>
            <person name="Gronenberg W."/>
            <person name="Hermansen R.A."/>
            <person name="Hu H."/>
            <person name="Hunt B.G."/>
            <person name="Huylmans A.K."/>
            <person name="Khalil S.M."/>
            <person name="Mitchell R.D."/>
            <person name="Munoz-Torres M.C."/>
            <person name="Mustard J.A."/>
            <person name="Pan H."/>
            <person name="Reese J.T."/>
            <person name="Scharf M.E."/>
            <person name="Sun F."/>
            <person name="Vogel H."/>
            <person name="Xiao J."/>
            <person name="Yang W."/>
            <person name="Yang Z."/>
            <person name="Yang Z."/>
            <person name="Zhou J."/>
            <person name="Zhu J."/>
            <person name="Brent C.S."/>
            <person name="Elsik C.G."/>
            <person name="Goodisman M.A."/>
            <person name="Liberles D.A."/>
            <person name="Roe R.M."/>
            <person name="Vargo E.L."/>
            <person name="Vilcinskas A."/>
            <person name="Wang J."/>
            <person name="Bornberg-Bauer E."/>
            <person name="Korb J."/>
            <person name="Zhang G."/>
            <person name="Liebig J."/>
        </authorList>
    </citation>
    <scope>NUCLEOTIDE SEQUENCE [LARGE SCALE GENOMIC DNA]</scope>
    <source>
        <tissue evidence="17">Whole organism</tissue>
    </source>
</reference>
<comment type="cofactor">
    <cofactor evidence="1">
        <name>FAD</name>
        <dbReference type="ChEBI" id="CHEBI:57692"/>
    </cofactor>
</comment>
<dbReference type="PIRSF" id="PIRSF000168">
    <property type="entry name" value="Acyl-CoA_oxidase"/>
    <property type="match status" value="1"/>
</dbReference>
<keyword evidence="6 11" id="KW-0274">FAD</keyword>
<keyword evidence="5 11" id="KW-0285">Flavoprotein</keyword>
<dbReference type="InParanoid" id="A0A067RG67"/>
<dbReference type="GO" id="GO:0005504">
    <property type="term" value="F:fatty acid binding"/>
    <property type="evidence" value="ECO:0007669"/>
    <property type="project" value="TreeGrafter"/>
</dbReference>
<dbReference type="OMA" id="AHGTNAK"/>
<evidence type="ECO:0000259" key="15">
    <source>
        <dbReference type="Pfam" id="PF02770"/>
    </source>
</evidence>
<evidence type="ECO:0000256" key="7">
    <source>
        <dbReference type="ARBA" id="ARBA00022832"/>
    </source>
</evidence>
<name>A0A067RG67_ZOONE</name>
<evidence type="ECO:0000313" key="18">
    <source>
        <dbReference type="Proteomes" id="UP000027135"/>
    </source>
</evidence>
<evidence type="ECO:0000256" key="9">
    <source>
        <dbReference type="ARBA" id="ARBA00023098"/>
    </source>
</evidence>
<dbReference type="PANTHER" id="PTHR10909:SF390">
    <property type="entry name" value="PEROXISOMAL ACYL-COENZYME A OXIDASE 3"/>
    <property type="match status" value="1"/>
</dbReference>
<comment type="pathway">
    <text evidence="3">Lipid metabolism.</text>
</comment>
<dbReference type="InterPro" id="IPR055060">
    <property type="entry name" value="ACOX_C_alpha1"/>
</dbReference>
<dbReference type="PANTHER" id="PTHR10909">
    <property type="entry name" value="ELECTRON TRANSPORT OXIDOREDUCTASE"/>
    <property type="match status" value="1"/>
</dbReference>
<evidence type="ECO:0000256" key="2">
    <source>
        <dbReference type="ARBA" id="ARBA00004275"/>
    </source>
</evidence>
<evidence type="ECO:0000256" key="3">
    <source>
        <dbReference type="ARBA" id="ARBA00005189"/>
    </source>
</evidence>
<evidence type="ECO:0000256" key="8">
    <source>
        <dbReference type="ARBA" id="ARBA00023002"/>
    </source>
</evidence>
<dbReference type="Gene3D" id="2.40.110.10">
    <property type="entry name" value="Butyryl-CoA Dehydrogenase, subunit A, domain 2"/>
    <property type="match status" value="1"/>
</dbReference>
<dbReference type="FunFam" id="1.20.140.10:FF:000007">
    <property type="entry name" value="Acyl-coenzyme A oxidase"/>
    <property type="match status" value="1"/>
</dbReference>
<comment type="subcellular location">
    <subcellularLocation>
        <location evidence="2">Peroxisome</location>
    </subcellularLocation>
</comment>
<dbReference type="InterPro" id="IPR012258">
    <property type="entry name" value="Acyl-CoA_oxidase"/>
</dbReference>
<dbReference type="GO" id="GO:0005777">
    <property type="term" value="C:peroxisome"/>
    <property type="evidence" value="ECO:0007669"/>
    <property type="project" value="UniProtKB-SubCell"/>
</dbReference>
<feature type="domain" description="Acyl-CoA oxidase C-alpha1" evidence="16">
    <location>
        <begin position="326"/>
        <end position="491"/>
    </location>
</feature>
<dbReference type="STRING" id="136037.A0A067RG67"/>
<dbReference type="FunFam" id="1.20.140.10:FF:000010">
    <property type="entry name" value="Acyl-coenzyme A oxidase"/>
    <property type="match status" value="1"/>
</dbReference>
<keyword evidence="7" id="KW-0276">Fatty acid metabolism</keyword>
<dbReference type="Pfam" id="PF22924">
    <property type="entry name" value="ACOX_C_alpha1"/>
    <property type="match status" value="1"/>
</dbReference>
<feature type="domain" description="Acyl-CoA oxidase/dehydrogenase middle" evidence="15">
    <location>
        <begin position="180"/>
        <end position="290"/>
    </location>
</feature>
<comment type="similarity">
    <text evidence="4 11">Belongs to the acyl-CoA oxidase family.</text>
</comment>
<dbReference type="SUPFAM" id="SSF47203">
    <property type="entry name" value="Acyl-CoA dehydrogenase C-terminal domain-like"/>
    <property type="match status" value="2"/>
</dbReference>
<keyword evidence="8" id="KW-0560">Oxidoreductase</keyword>
<evidence type="ECO:0000256" key="12">
    <source>
        <dbReference type="PIRSR" id="PIRSR000168-1"/>
    </source>
</evidence>
<dbReference type="OrthoDB" id="538336at2759"/>
<gene>
    <name evidence="17" type="ORF">L798_07731</name>
</gene>
<proteinExistence type="inferred from homology"/>
<feature type="active site" description="Proton acceptor" evidence="12">
    <location>
        <position position="476"/>
    </location>
</feature>
<feature type="binding site" evidence="13">
    <location>
        <position position="223"/>
    </location>
    <ligand>
        <name>FAD</name>
        <dbReference type="ChEBI" id="CHEBI:57692"/>
    </ligand>
</feature>
<dbReference type="GO" id="GO:0055088">
    <property type="term" value="P:lipid homeostasis"/>
    <property type="evidence" value="ECO:0007669"/>
    <property type="project" value="TreeGrafter"/>
</dbReference>
<dbReference type="Pfam" id="PF02770">
    <property type="entry name" value="Acyl-CoA_dh_M"/>
    <property type="match status" value="1"/>
</dbReference>
<dbReference type="eggNOG" id="KOG0135">
    <property type="taxonomic scope" value="Eukaryota"/>
</dbReference>
<evidence type="ECO:0000256" key="5">
    <source>
        <dbReference type="ARBA" id="ARBA00022630"/>
    </source>
</evidence>
<feature type="binding site" evidence="13">
    <location>
        <position position="184"/>
    </location>
    <ligand>
        <name>FAD</name>
        <dbReference type="ChEBI" id="CHEBI:57692"/>
    </ligand>
</feature>
<protein>
    <recommendedName>
        <fullName evidence="11">Acyl-coenzyme A oxidase</fullName>
    </recommendedName>
</protein>
<dbReference type="InterPro" id="IPR002655">
    <property type="entry name" value="Acyl-CoA_oxidase_C"/>
</dbReference>
<accession>A0A067RG67</accession>
<dbReference type="InterPro" id="IPR046373">
    <property type="entry name" value="Acyl-CoA_Oxase/DH_mid-dom_sf"/>
</dbReference>
<evidence type="ECO:0000256" key="11">
    <source>
        <dbReference type="PIRNR" id="PIRNR000168"/>
    </source>
</evidence>
<keyword evidence="9" id="KW-0443">Lipid metabolism</keyword>
<dbReference type="AlphaFoldDB" id="A0A067RG67"/>
<dbReference type="GO" id="GO:0033540">
    <property type="term" value="P:fatty acid beta-oxidation using acyl-CoA oxidase"/>
    <property type="evidence" value="ECO:0007669"/>
    <property type="project" value="TreeGrafter"/>
</dbReference>
<keyword evidence="10" id="KW-0576">Peroxisome</keyword>
<dbReference type="FunFam" id="2.40.110.10:FF:000005">
    <property type="entry name" value="Acyl-coenzyme A oxidase"/>
    <property type="match status" value="1"/>
</dbReference>
<evidence type="ECO:0000256" key="10">
    <source>
        <dbReference type="ARBA" id="ARBA00023140"/>
    </source>
</evidence>
<evidence type="ECO:0000256" key="1">
    <source>
        <dbReference type="ARBA" id="ARBA00001974"/>
    </source>
</evidence>
<dbReference type="EMBL" id="KK852704">
    <property type="protein sequence ID" value="KDR18054.1"/>
    <property type="molecule type" value="Genomic_DNA"/>
</dbReference>
<feature type="domain" description="Acyl-CoA oxidase C-terminal" evidence="14">
    <location>
        <begin position="536"/>
        <end position="713"/>
    </location>
</feature>
<keyword evidence="18" id="KW-1185">Reference proteome</keyword>
<dbReference type="InterPro" id="IPR036250">
    <property type="entry name" value="AcylCo_DH-like_C"/>
</dbReference>
<evidence type="ECO:0000256" key="6">
    <source>
        <dbReference type="ARBA" id="ARBA00022827"/>
    </source>
</evidence>
<dbReference type="Proteomes" id="UP000027135">
    <property type="component" value="Unassembled WGS sequence"/>
</dbReference>
<dbReference type="FunCoup" id="A0A067RG67">
    <property type="interactions" value="635"/>
</dbReference>
<evidence type="ECO:0000259" key="14">
    <source>
        <dbReference type="Pfam" id="PF01756"/>
    </source>
</evidence>
<dbReference type="InterPro" id="IPR009100">
    <property type="entry name" value="AcylCoA_DH/oxidase_NM_dom_sf"/>
</dbReference>
<evidence type="ECO:0000256" key="4">
    <source>
        <dbReference type="ARBA" id="ARBA00006288"/>
    </source>
</evidence>
<evidence type="ECO:0000259" key="16">
    <source>
        <dbReference type="Pfam" id="PF22924"/>
    </source>
</evidence>
<sequence length="721" mass="80576">MISSRKCMWMTGRSQVFLNGFVKKCFSSMTRRMGENELLPDFPPGPLDVYRKQASFDWKKLKLFLEDETITGFKMKIWGTLEADPLFQHPQSSLSLDEQRHLATRQMYRIKQYNFLPLEELAADIRKIFAMNSALFQMNPSFAVKFLLTFSMFSNTISSMGTARHYHFVEAIDEGTIGGCFALTEISHGTNTKGLRTTATYDPKTQEFIIHTPDFEAAKCWVGSLGKCCTHAIIYAQLFTADGTNHGLHAFVVPIRNTKTLCAFPGVIVGDLGEKIALNGVDNGFVIFQNYRIPRENLLNKTGDVSLEGQYISTIKDPKKRMGASFGALSNGRVSIIGICMSYLTSAVTIAVRYSAVRKQFGPENGNEFPVLEYQLQQSRLLPHLAAAFAMKIFSDYFNKIIGDFTVKTMMGDKSDEMADLGMEIHALSSAGKPLAGWTAKDAIQDCREACGGHGYLKVSGLGDLRNANDANCTYEGENNVLLQQTSNWLLQLWNNKIRTRGGPISTPMGSADFLTNIDEILKTRFVAKTVEETVNPEVLLAAYKWLVCWLLQATANKIESQNQIGKDMFSAKNDSQVFFAKTLSLAFIEHFILHNFLTHITSDGLDTQVKAVLLKLCSLYGAYSLEKHLVALYQGGYAVGSEPAQLLRDGILDLFSKLKPEAVALVDVLAPPDFVLNSVLGKSDGKVYQNLQATLFQNPQVFERPSWWEDVVHWRQHSKL</sequence>
<dbReference type="Gene3D" id="1.20.140.10">
    <property type="entry name" value="Butyryl-CoA Dehydrogenase, subunit A, domain 3"/>
    <property type="match status" value="2"/>
</dbReference>
<dbReference type="SUPFAM" id="SSF56645">
    <property type="entry name" value="Acyl-CoA dehydrogenase NM domain-like"/>
    <property type="match status" value="1"/>
</dbReference>